<evidence type="ECO:0000313" key="3">
    <source>
        <dbReference type="EMBL" id="AYE61183.1"/>
    </source>
</evidence>
<dbReference type="Proteomes" id="UP000267945">
    <property type="component" value="Chromosome"/>
</dbReference>
<gene>
    <name evidence="4" type="primary">lacS_4</name>
    <name evidence="2" type="ORF">ALV80_03460</name>
    <name evidence="3" type="ORF">BC335_0672</name>
    <name evidence="6" type="ORF">IMAU30003_01311</name>
    <name evidence="5" type="ORF">IMAU50013_01760</name>
    <name evidence="4" type="ORF">LH5_02231</name>
</gene>
<keyword evidence="1" id="KW-0812">Transmembrane</keyword>
<feature type="transmembrane region" description="Helical" evidence="1">
    <location>
        <begin position="56"/>
        <end position="76"/>
    </location>
</feature>
<dbReference type="EMBL" id="CP019581">
    <property type="protein sequence ID" value="AZK92417.1"/>
    <property type="molecule type" value="Genomic_DNA"/>
</dbReference>
<dbReference type="EMBL" id="CP017982">
    <property type="protein sequence ID" value="AYE61183.1"/>
    <property type="molecule type" value="Genomic_DNA"/>
</dbReference>
<reference evidence="3 8" key="2">
    <citation type="submission" date="2016-10" db="EMBL/GenBank/DDBJ databases">
        <title>Complete genomic sequencing of Lactobacillus helveticus LH99 and comparative genome analysis.</title>
        <authorList>
            <person name="Li N."/>
            <person name="You C."/>
            <person name="Liu Z."/>
        </authorList>
    </citation>
    <scope>NUCLEOTIDE SEQUENCE [LARGE SCALE GENOMIC DNA]</scope>
    <source>
        <strain evidence="3 8">LH99</strain>
    </source>
</reference>
<reference evidence="5" key="4">
    <citation type="submission" date="2019-09" db="EMBL/GenBank/DDBJ databases">
        <title>Comparative genomic analysis of Lactobacillus helveticus.</title>
        <authorList>
            <person name="Zhang H."/>
            <person name="Chen Y."/>
            <person name="Zhong Z."/>
        </authorList>
    </citation>
    <scope>NUCLEOTIDE SEQUENCE</scope>
    <source>
        <strain evidence="6">IMAU30003</strain>
        <strain evidence="5">IMAU50013</strain>
    </source>
</reference>
<feature type="transmembrane region" description="Helical" evidence="1">
    <location>
        <begin position="21"/>
        <end position="44"/>
    </location>
</feature>
<dbReference type="EMBL" id="WCGB01000048">
    <property type="protein sequence ID" value="NRN92213.1"/>
    <property type="molecule type" value="Genomic_DNA"/>
</dbReference>
<reference evidence="4 9" key="3">
    <citation type="submission" date="2017-02" db="EMBL/GenBank/DDBJ databases">
        <title>Complete genome sequence of Lactobacillus helveticus.</title>
        <authorList>
            <person name="Kim J.F."/>
            <person name="Chung Y."/>
            <person name="Kwak M."/>
        </authorList>
    </citation>
    <scope>NUCLEOTIDE SEQUENCE [LARGE SCALE GENOMIC DNA]</scope>
    <source>
        <strain evidence="4 9">LH5</strain>
    </source>
</reference>
<dbReference type="EMBL" id="CP012381">
    <property type="protein sequence ID" value="ALI52242.1"/>
    <property type="molecule type" value="Genomic_DNA"/>
</dbReference>
<dbReference type="Proteomes" id="UP000267794">
    <property type="component" value="Chromosome"/>
</dbReference>
<dbReference type="Proteomes" id="UP000601587">
    <property type="component" value="Unassembled WGS sequence"/>
</dbReference>
<evidence type="ECO:0000313" key="9">
    <source>
        <dbReference type="Proteomes" id="UP000267945"/>
    </source>
</evidence>
<keyword evidence="1" id="KW-0472">Membrane</keyword>
<sequence>MVPALSEDSHARGIYTALGTFSGAIGWNGLTIIVVPLVTGVTYAMTGKHEEGAPGWFAFAAVISALAILCALIVCLGTNEKHNLIRNSAKQKTTLGQVFGAISHNDQIL</sequence>
<proteinExistence type="predicted"/>
<dbReference type="Proteomes" id="UP000063930">
    <property type="component" value="Chromosome"/>
</dbReference>
<dbReference type="EMBL" id="WCHB01000040">
    <property type="protein sequence ID" value="NRO35061.1"/>
    <property type="molecule type" value="Genomic_DNA"/>
</dbReference>
<dbReference type="Proteomes" id="UP000651333">
    <property type="component" value="Unassembled WGS sequence"/>
</dbReference>
<evidence type="ECO:0000256" key="1">
    <source>
        <dbReference type="SAM" id="Phobius"/>
    </source>
</evidence>
<evidence type="ECO:0000313" key="2">
    <source>
        <dbReference type="EMBL" id="ALI52242.1"/>
    </source>
</evidence>
<evidence type="ECO:0000313" key="6">
    <source>
        <dbReference type="EMBL" id="NRO35061.1"/>
    </source>
</evidence>
<dbReference type="Pfam" id="PF13347">
    <property type="entry name" value="MFS_2"/>
    <property type="match status" value="1"/>
</dbReference>
<reference evidence="2 7" key="1">
    <citation type="submission" date="2015-08" db="EMBL/GenBank/DDBJ databases">
        <title>Complete genome sequence of Lactobacillus helveticus CAUH18, a probiotic strain originated from koumiss.</title>
        <authorList>
            <person name="Yang Y."/>
            <person name="Hao Y."/>
        </authorList>
    </citation>
    <scope>NUCLEOTIDE SEQUENCE [LARGE SCALE GENOMIC DNA]</scope>
    <source>
        <strain evidence="2 7">CAUH18</strain>
    </source>
</reference>
<keyword evidence="1" id="KW-1133">Transmembrane helix</keyword>
<dbReference type="RefSeq" id="WP_023060631.1">
    <property type="nucleotide sequence ID" value="NZ_CP019581.1"/>
</dbReference>
<accession>A0A0R2MEL0</accession>
<evidence type="ECO:0000313" key="7">
    <source>
        <dbReference type="Proteomes" id="UP000063930"/>
    </source>
</evidence>
<evidence type="ECO:0000313" key="5">
    <source>
        <dbReference type="EMBL" id="NRN92213.1"/>
    </source>
</evidence>
<organism evidence="4 9">
    <name type="scientific">Lactobacillus helveticus</name>
    <name type="common">Lactobacillus suntoryeus</name>
    <dbReference type="NCBI Taxonomy" id="1587"/>
    <lineage>
        <taxon>Bacteria</taxon>
        <taxon>Bacillati</taxon>
        <taxon>Bacillota</taxon>
        <taxon>Bacilli</taxon>
        <taxon>Lactobacillales</taxon>
        <taxon>Lactobacillaceae</taxon>
        <taxon>Lactobacillus</taxon>
    </lineage>
</organism>
<evidence type="ECO:0000313" key="4">
    <source>
        <dbReference type="EMBL" id="AZK92417.1"/>
    </source>
</evidence>
<evidence type="ECO:0000313" key="8">
    <source>
        <dbReference type="Proteomes" id="UP000267794"/>
    </source>
</evidence>
<protein>
    <submittedName>
        <fullName evidence="4">Lactose permease</fullName>
    </submittedName>
</protein>
<name>A0A0R2MEL0_LACHE</name>
<dbReference type="AlphaFoldDB" id="A0A0R2MEL0"/>